<comment type="caution">
    <text evidence="3">The sequence shown here is derived from an EMBL/GenBank/DDBJ whole genome shotgun (WGS) entry which is preliminary data.</text>
</comment>
<keyword evidence="4" id="KW-1185">Reference proteome</keyword>
<evidence type="ECO:0000313" key="3">
    <source>
        <dbReference type="EMBL" id="CAF0858445.1"/>
    </source>
</evidence>
<sequence>MASIDFNLSNNDSYNSSLKKSISCQYNLKKSQFEYLAKQFEEERRNLSKQLDKLGLADLQPLQFVNFEDELENLESAQKSSSKTYDIKDDSNDELSDIVSLQSITLTNDSLRLNKSQSSNILENSRIPSKIKSSKSSDSITSNFFSSKSEPKTIIQKNSKEVIRVKKTRRVKNEQKQSNLVKVTVENISESSDDDDLKSLLNASKRDQVPM</sequence>
<evidence type="ECO:0000256" key="2">
    <source>
        <dbReference type="SAM" id="MobiDB-lite"/>
    </source>
</evidence>
<organism evidence="3 4">
    <name type="scientific">Brachionus calyciflorus</name>
    <dbReference type="NCBI Taxonomy" id="104777"/>
    <lineage>
        <taxon>Eukaryota</taxon>
        <taxon>Metazoa</taxon>
        <taxon>Spiralia</taxon>
        <taxon>Gnathifera</taxon>
        <taxon>Rotifera</taxon>
        <taxon>Eurotatoria</taxon>
        <taxon>Monogononta</taxon>
        <taxon>Pseudotrocha</taxon>
        <taxon>Ploima</taxon>
        <taxon>Brachionidae</taxon>
        <taxon>Brachionus</taxon>
    </lineage>
</organism>
<feature type="coiled-coil region" evidence="1">
    <location>
        <begin position="30"/>
        <end position="57"/>
    </location>
</feature>
<evidence type="ECO:0000256" key="1">
    <source>
        <dbReference type="SAM" id="Coils"/>
    </source>
</evidence>
<dbReference type="EMBL" id="CAJNOC010001364">
    <property type="protein sequence ID" value="CAF0858445.1"/>
    <property type="molecule type" value="Genomic_DNA"/>
</dbReference>
<gene>
    <name evidence="3" type="ORF">OXX778_LOCUS9314</name>
</gene>
<evidence type="ECO:0000313" key="4">
    <source>
        <dbReference type="Proteomes" id="UP000663879"/>
    </source>
</evidence>
<accession>A0A813WJS1</accession>
<reference evidence="3" key="1">
    <citation type="submission" date="2021-02" db="EMBL/GenBank/DDBJ databases">
        <authorList>
            <person name="Nowell W R."/>
        </authorList>
    </citation>
    <scope>NUCLEOTIDE SEQUENCE</scope>
    <source>
        <strain evidence="3">Ploen Becks lab</strain>
    </source>
</reference>
<protein>
    <submittedName>
        <fullName evidence="3">Uncharacterized protein</fullName>
    </submittedName>
</protein>
<proteinExistence type="predicted"/>
<dbReference type="AlphaFoldDB" id="A0A813WJS1"/>
<dbReference type="Proteomes" id="UP000663879">
    <property type="component" value="Unassembled WGS sequence"/>
</dbReference>
<name>A0A813WJS1_9BILA</name>
<feature type="region of interest" description="Disordered" evidence="2">
    <location>
        <begin position="187"/>
        <end position="211"/>
    </location>
</feature>
<keyword evidence="1" id="KW-0175">Coiled coil</keyword>